<evidence type="ECO:0000256" key="6">
    <source>
        <dbReference type="ARBA" id="ARBA00022989"/>
    </source>
</evidence>
<dbReference type="Proteomes" id="UP000759131">
    <property type="component" value="Unassembled WGS sequence"/>
</dbReference>
<organism evidence="8">
    <name type="scientific">Medioppia subpectinata</name>
    <dbReference type="NCBI Taxonomy" id="1979941"/>
    <lineage>
        <taxon>Eukaryota</taxon>
        <taxon>Metazoa</taxon>
        <taxon>Ecdysozoa</taxon>
        <taxon>Arthropoda</taxon>
        <taxon>Chelicerata</taxon>
        <taxon>Arachnida</taxon>
        <taxon>Acari</taxon>
        <taxon>Acariformes</taxon>
        <taxon>Sarcoptiformes</taxon>
        <taxon>Oribatida</taxon>
        <taxon>Brachypylina</taxon>
        <taxon>Oppioidea</taxon>
        <taxon>Oppiidae</taxon>
        <taxon>Medioppia</taxon>
    </lineage>
</organism>
<keyword evidence="5" id="KW-0067">ATP-binding</keyword>
<comment type="subcellular location">
    <subcellularLocation>
        <location evidence="1">Membrane</location>
        <topology evidence="1">Multi-pass membrane protein</topology>
    </subcellularLocation>
</comment>
<dbReference type="AlphaFoldDB" id="A0A7R9QAP3"/>
<evidence type="ECO:0000256" key="2">
    <source>
        <dbReference type="ARBA" id="ARBA00009726"/>
    </source>
</evidence>
<dbReference type="PANTHER" id="PTHR24223:SF456">
    <property type="entry name" value="MULTIDRUG RESISTANCE-ASSOCIATED PROTEIN LETHAL(2)03659"/>
    <property type="match status" value="1"/>
</dbReference>
<evidence type="ECO:0000313" key="9">
    <source>
        <dbReference type="Proteomes" id="UP000759131"/>
    </source>
</evidence>
<dbReference type="EMBL" id="OC874677">
    <property type="protein sequence ID" value="CAD7637800.1"/>
    <property type="molecule type" value="Genomic_DNA"/>
</dbReference>
<dbReference type="Gene3D" id="1.20.1560.10">
    <property type="entry name" value="ABC transporter type 1, transmembrane domain"/>
    <property type="match status" value="1"/>
</dbReference>
<accession>A0A7R9QAP3</accession>
<dbReference type="EMBL" id="CAJPIZ010020102">
    <property type="protein sequence ID" value="CAG2117170.1"/>
    <property type="molecule type" value="Genomic_DNA"/>
</dbReference>
<name>A0A7R9QAP3_9ACAR</name>
<dbReference type="OrthoDB" id="6511082at2759"/>
<evidence type="ECO:0000256" key="4">
    <source>
        <dbReference type="ARBA" id="ARBA00022741"/>
    </source>
</evidence>
<keyword evidence="9" id="KW-1185">Reference proteome</keyword>
<protein>
    <submittedName>
        <fullName evidence="8">Uncharacterized protein</fullName>
    </submittedName>
</protein>
<dbReference type="GO" id="GO:0042626">
    <property type="term" value="F:ATPase-coupled transmembrane transporter activity"/>
    <property type="evidence" value="ECO:0007669"/>
    <property type="project" value="TreeGrafter"/>
</dbReference>
<evidence type="ECO:0000313" key="8">
    <source>
        <dbReference type="EMBL" id="CAD7637800.1"/>
    </source>
</evidence>
<evidence type="ECO:0000256" key="7">
    <source>
        <dbReference type="ARBA" id="ARBA00023136"/>
    </source>
</evidence>
<dbReference type="InterPro" id="IPR036640">
    <property type="entry name" value="ABC1_TM_sf"/>
</dbReference>
<dbReference type="GO" id="GO:0005524">
    <property type="term" value="F:ATP binding"/>
    <property type="evidence" value="ECO:0007669"/>
    <property type="project" value="UniProtKB-KW"/>
</dbReference>
<keyword evidence="3" id="KW-0812">Transmembrane</keyword>
<evidence type="ECO:0000256" key="1">
    <source>
        <dbReference type="ARBA" id="ARBA00004141"/>
    </source>
</evidence>
<dbReference type="PANTHER" id="PTHR24223">
    <property type="entry name" value="ATP-BINDING CASSETTE SUB-FAMILY C"/>
    <property type="match status" value="1"/>
</dbReference>
<keyword evidence="4" id="KW-0547">Nucleotide-binding</keyword>
<sequence>MHKHNESQLILTGVIWWIYPLFLKGMKNNRLNFDDMYRCSQYDASELMTAKLTDNRLRHMVEIISGMRVIKMYSWEQPFADLVAEAR</sequence>
<keyword evidence="6" id="KW-1133">Transmembrane helix</keyword>
<evidence type="ECO:0000256" key="5">
    <source>
        <dbReference type="ARBA" id="ARBA00022840"/>
    </source>
</evidence>
<proteinExistence type="inferred from homology"/>
<keyword evidence="7" id="KW-0472">Membrane</keyword>
<gene>
    <name evidence="8" type="ORF">OSB1V03_LOCUS17124</name>
</gene>
<feature type="non-terminal residue" evidence="8">
    <location>
        <position position="1"/>
    </location>
</feature>
<dbReference type="GO" id="GO:0016020">
    <property type="term" value="C:membrane"/>
    <property type="evidence" value="ECO:0007669"/>
    <property type="project" value="UniProtKB-SubCell"/>
</dbReference>
<evidence type="ECO:0000256" key="3">
    <source>
        <dbReference type="ARBA" id="ARBA00022692"/>
    </source>
</evidence>
<reference evidence="8" key="1">
    <citation type="submission" date="2020-11" db="EMBL/GenBank/DDBJ databases">
        <authorList>
            <person name="Tran Van P."/>
        </authorList>
    </citation>
    <scope>NUCLEOTIDE SEQUENCE</scope>
</reference>
<comment type="similarity">
    <text evidence="2">Belongs to the ABC transporter superfamily. ABCC family. Conjugate transporter (TC 3.A.1.208) subfamily.</text>
</comment>
<dbReference type="InterPro" id="IPR050173">
    <property type="entry name" value="ABC_transporter_C-like"/>
</dbReference>